<dbReference type="InParanoid" id="A0A1S3J2Y7"/>
<feature type="domain" description="Roc" evidence="4">
    <location>
        <begin position="17"/>
        <end position="249"/>
    </location>
</feature>
<evidence type="ECO:0000313" key="6">
    <source>
        <dbReference type="RefSeq" id="XP_013404782.1"/>
    </source>
</evidence>
<dbReference type="InterPro" id="IPR020859">
    <property type="entry name" value="ROC"/>
</dbReference>
<evidence type="ECO:0000313" key="5">
    <source>
        <dbReference type="Proteomes" id="UP000085678"/>
    </source>
</evidence>
<keyword evidence="1" id="KW-0677">Repeat</keyword>
<keyword evidence="6" id="KW-0808">Transferase</keyword>
<accession>A0A1S3J2Y7</accession>
<name>A0A1S3J2Y7_LINAN</name>
<dbReference type="Proteomes" id="UP000085678">
    <property type="component" value="Unplaced"/>
</dbReference>
<protein>
    <submittedName>
        <fullName evidence="6">Probable serine/threonine-protein kinase pats1</fullName>
    </submittedName>
</protein>
<keyword evidence="5" id="KW-1185">Reference proteome</keyword>
<dbReference type="GO" id="GO:0016301">
    <property type="term" value="F:kinase activity"/>
    <property type="evidence" value="ECO:0007669"/>
    <property type="project" value="UniProtKB-KW"/>
</dbReference>
<dbReference type="GO" id="GO:0000166">
    <property type="term" value="F:nucleotide binding"/>
    <property type="evidence" value="ECO:0007669"/>
    <property type="project" value="UniProtKB-KW"/>
</dbReference>
<keyword evidence="2" id="KW-0547">Nucleotide-binding</keyword>
<evidence type="ECO:0000256" key="2">
    <source>
        <dbReference type="ARBA" id="ARBA00022741"/>
    </source>
</evidence>
<dbReference type="Pfam" id="PF08477">
    <property type="entry name" value="Roc"/>
    <property type="match status" value="1"/>
</dbReference>
<dbReference type="Gene3D" id="3.30.70.1390">
    <property type="entry name" value="ROC domain from the Parkinson's disease-associated leucine-rich repeat kinase 2"/>
    <property type="match status" value="1"/>
</dbReference>
<gene>
    <name evidence="6" type="primary">LOC106169727</name>
</gene>
<dbReference type="OrthoDB" id="40118at2759"/>
<evidence type="ECO:0000256" key="1">
    <source>
        <dbReference type="ARBA" id="ARBA00022737"/>
    </source>
</evidence>
<dbReference type="Gene3D" id="3.40.50.300">
    <property type="entry name" value="P-loop containing nucleotide triphosphate hydrolases"/>
    <property type="match status" value="1"/>
</dbReference>
<proteinExistence type="predicted"/>
<keyword evidence="6" id="KW-0418">Kinase</keyword>
<reference evidence="6" key="1">
    <citation type="submission" date="2025-08" db="UniProtKB">
        <authorList>
            <consortium name="RefSeq"/>
        </authorList>
    </citation>
    <scope>IDENTIFICATION</scope>
    <source>
        <tissue evidence="6">Gonads</tissue>
    </source>
</reference>
<sequence>MGLKAIRLYQEDAEKFSSVYVTRQQVMVVGEKTVGKTSLCRTLKAKEPELASRDDRTIVLEETVLQELEAGVELRFTDFGGQRLYKVLHPIFLRINALVLVLFNLELYETNCEHYFKSVGFWLRKIQAKTPGVTIIPVGTKGDTVTEEKAEAKAKHVFDHAKNYVKIYRKNLENRLEEERKKLRTLLQTDPSGTRSGSDLLANIKKGIERLERMQGSILNVQKPVIISSKEFHGVDELKKRILQVAETKSCALPENWYQFAKLIAERAKKDDAMYMPYAEAKELWDQATPSKKSAPTMLESIKVLLTSPMHGKFNEEDCEKFETVLTFLHRWGAILWYVSPRLKDYIFHNPKKLTNFFKAVFDHDMETTLAAKRRRRGFPEYTDVKFEEEMSWFKKKGLLTKKLLQGILAADFQGVDLDTMFSLLQHFDLCYEVRYMEQPTLYFPWFLFQRLPDDVQQLWPKTMEPGVLQLTVEFHFITVVPPSFFERIQVLTHSKGPYKQLPRRDWSEGFYMSLGDVKVFVERFQYHNDGVLQVSVRGKDLGKLWEELKTMVTTMQGLLDQCPGEACNIYYICPGCIRSQVDSARAKKEEWTWMCTTRPDDDVAVSGRLVAGATSVPSIPCYDNAPVDEMIPACLQYPEMYNEDMYELVREYLSSPQIKQESSGECTNQEAANDQGSSLDPSSHHHHHHYHHYHHQHHHYNTTYCTHNNINNCQYVQVGNGNIMERVPEYLSEPPSDVEHWDLDTDPR</sequence>
<dbReference type="RefSeq" id="XP_013404782.1">
    <property type="nucleotide sequence ID" value="XM_013549328.1"/>
</dbReference>
<feature type="compositionally biased region" description="Polar residues" evidence="3">
    <location>
        <begin position="660"/>
        <end position="682"/>
    </location>
</feature>
<evidence type="ECO:0000259" key="4">
    <source>
        <dbReference type="PROSITE" id="PS51424"/>
    </source>
</evidence>
<dbReference type="SUPFAM" id="SSF52540">
    <property type="entry name" value="P-loop containing nucleoside triphosphate hydrolases"/>
    <property type="match status" value="1"/>
</dbReference>
<dbReference type="PROSITE" id="PS51424">
    <property type="entry name" value="ROC"/>
    <property type="match status" value="1"/>
</dbReference>
<evidence type="ECO:0000256" key="3">
    <source>
        <dbReference type="SAM" id="MobiDB-lite"/>
    </source>
</evidence>
<dbReference type="STRING" id="7574.A0A1S3J2Y7"/>
<dbReference type="KEGG" id="lak:106169727"/>
<dbReference type="AlphaFoldDB" id="A0A1S3J2Y7"/>
<organism evidence="5 6">
    <name type="scientific">Lingula anatina</name>
    <name type="common">Brachiopod</name>
    <name type="synonym">Lingula unguis</name>
    <dbReference type="NCBI Taxonomy" id="7574"/>
    <lineage>
        <taxon>Eukaryota</taxon>
        <taxon>Metazoa</taxon>
        <taxon>Spiralia</taxon>
        <taxon>Lophotrochozoa</taxon>
        <taxon>Brachiopoda</taxon>
        <taxon>Linguliformea</taxon>
        <taxon>Lingulata</taxon>
        <taxon>Lingulida</taxon>
        <taxon>Linguloidea</taxon>
        <taxon>Lingulidae</taxon>
        <taxon>Lingula</taxon>
    </lineage>
</organism>
<feature type="compositionally biased region" description="Basic residues" evidence="3">
    <location>
        <begin position="685"/>
        <end position="694"/>
    </location>
</feature>
<feature type="region of interest" description="Disordered" evidence="3">
    <location>
        <begin position="660"/>
        <end position="694"/>
    </location>
</feature>
<dbReference type="InterPro" id="IPR027417">
    <property type="entry name" value="P-loop_NTPase"/>
</dbReference>
<dbReference type="GeneID" id="106169727"/>